<proteinExistence type="predicted"/>
<dbReference type="Gene3D" id="3.30.420.40">
    <property type="match status" value="2"/>
</dbReference>
<dbReference type="Gene3D" id="3.90.640.10">
    <property type="entry name" value="Actin, Chain A, domain 4"/>
    <property type="match status" value="1"/>
</dbReference>
<reference evidence="1 2" key="1">
    <citation type="journal article" date="2016" name="Mol. Biol. Evol.">
        <title>Comparative Genomics of Early-Diverging Mushroom-Forming Fungi Provides Insights into the Origins of Lignocellulose Decay Capabilities.</title>
        <authorList>
            <person name="Nagy L.G."/>
            <person name="Riley R."/>
            <person name="Tritt A."/>
            <person name="Adam C."/>
            <person name="Daum C."/>
            <person name="Floudas D."/>
            <person name="Sun H."/>
            <person name="Yadav J.S."/>
            <person name="Pangilinan J."/>
            <person name="Larsson K.H."/>
            <person name="Matsuura K."/>
            <person name="Barry K."/>
            <person name="Labutti K."/>
            <person name="Kuo R."/>
            <person name="Ohm R.A."/>
            <person name="Bhattacharya S.S."/>
            <person name="Shirouzu T."/>
            <person name="Yoshinaga Y."/>
            <person name="Martin F.M."/>
            <person name="Grigoriev I.V."/>
            <person name="Hibbett D.S."/>
        </authorList>
    </citation>
    <scope>NUCLEOTIDE SEQUENCE [LARGE SCALE GENOMIC DNA]</scope>
    <source>
        <strain evidence="1 2">HHB12029</strain>
    </source>
</reference>
<evidence type="ECO:0000313" key="2">
    <source>
        <dbReference type="Proteomes" id="UP000077266"/>
    </source>
</evidence>
<protein>
    <recommendedName>
        <fullName evidence="3">Actin-like ATPase domain-containing protein</fullName>
    </recommendedName>
</protein>
<dbReference type="InterPro" id="IPR018181">
    <property type="entry name" value="Heat_shock_70_CS"/>
</dbReference>
<evidence type="ECO:0000313" key="1">
    <source>
        <dbReference type="EMBL" id="KZV80678.1"/>
    </source>
</evidence>
<organism evidence="1 2">
    <name type="scientific">Exidia glandulosa HHB12029</name>
    <dbReference type="NCBI Taxonomy" id="1314781"/>
    <lineage>
        <taxon>Eukaryota</taxon>
        <taxon>Fungi</taxon>
        <taxon>Dikarya</taxon>
        <taxon>Basidiomycota</taxon>
        <taxon>Agaricomycotina</taxon>
        <taxon>Agaricomycetes</taxon>
        <taxon>Auriculariales</taxon>
        <taxon>Exidiaceae</taxon>
        <taxon>Exidia</taxon>
    </lineage>
</organism>
<dbReference type="STRING" id="1314781.A0A165BHU0"/>
<dbReference type="AlphaFoldDB" id="A0A165BHU0"/>
<dbReference type="InterPro" id="IPR043129">
    <property type="entry name" value="ATPase_NBD"/>
</dbReference>
<dbReference type="OrthoDB" id="2963168at2759"/>
<dbReference type="SUPFAM" id="SSF53067">
    <property type="entry name" value="Actin-like ATPase domain"/>
    <property type="match status" value="2"/>
</dbReference>
<evidence type="ECO:0008006" key="3">
    <source>
        <dbReference type="Google" id="ProtNLM"/>
    </source>
</evidence>
<dbReference type="PROSITE" id="PS00297">
    <property type="entry name" value="HSP70_1"/>
    <property type="match status" value="1"/>
</dbReference>
<dbReference type="InParanoid" id="A0A165BHU0"/>
<name>A0A165BHU0_EXIGL</name>
<gene>
    <name evidence="1" type="ORF">EXIGLDRAFT_780665</name>
</gene>
<accession>A0A165BHU0</accession>
<dbReference type="CDD" id="cd10170">
    <property type="entry name" value="ASKHA_NBD_HSP70"/>
    <property type="match status" value="1"/>
</dbReference>
<keyword evidence="2" id="KW-1185">Reference proteome</keyword>
<dbReference type="PANTHER" id="PTHR14187">
    <property type="entry name" value="ALPHA KINASE/ELONGATION FACTOR 2 KINASE"/>
    <property type="match status" value="1"/>
</dbReference>
<dbReference type="Proteomes" id="UP000077266">
    <property type="component" value="Unassembled WGS sequence"/>
</dbReference>
<dbReference type="EMBL" id="KV426459">
    <property type="protein sequence ID" value="KZV80678.1"/>
    <property type="molecule type" value="Genomic_DNA"/>
</dbReference>
<dbReference type="PANTHER" id="PTHR14187:SF5">
    <property type="entry name" value="HEAT SHOCK 70 KDA PROTEIN 12A"/>
    <property type="match status" value="1"/>
</dbReference>
<sequence>MAYAGSEKLVFSIDLGTTNSGISFAHLEPGSAPRVRSVTRWPGQEDAAGDSKLPTLVRYQHGVPIAFGADALESPDMDGEEPSHLAKWFKLHLHPQSMRVASNLDVPALPPGVALKKVYADFLEFLFNHAVEFFQSSSHDGARIWSRLGDSFVLVLATPNGWDAVQQGFLRDAVLRAGILPEDLSTEDLHERLQFVTEAEASVHFALEHTRGARWLGPGTNFAVLDAGGSTVDTTVYRCTAALPKVLLEEVTGSECVQAGSVFVNRDAEHFLRLRLANSKFGTDEYINEMMDVFEKKTKRRFDGSDDPSVIAFGRMQDNDPSVGISRGRITLSSEEVKLAFQNSLTDILASCERIIERSQRICDVVLLVGGYADSAYMRTMLSEKITLRGIQFVTVDDGTKKAAAEGATIWYTKQLVQARAVRAHFGLALSPLYKDTSELHRRLQRERPAAKSTWEDGFTRIGPLFGSLVSKHELVRADGRKRNTYVKTYSTKPELSVMDDFSLQIYAVDGDDVPDWLYLPGDRILADGLRRVCMISGDLSGLHKVLKKETNKDGKDYWAINYAVEVSFGMTALHAELQWEENGISKKSPLQLIPDSFV</sequence>